<protein>
    <submittedName>
        <fullName evidence="3">Uncharacterized protein</fullName>
    </submittedName>
</protein>
<dbReference type="EMBL" id="CAJMWW010000055">
    <property type="protein sequence ID" value="CAE6406852.1"/>
    <property type="molecule type" value="Genomic_DNA"/>
</dbReference>
<reference evidence="3" key="1">
    <citation type="submission" date="2021-01" db="EMBL/GenBank/DDBJ databases">
        <authorList>
            <person name="Kaushik A."/>
        </authorList>
    </citation>
    <scope>NUCLEOTIDE SEQUENCE</scope>
    <source>
        <strain evidence="3">AG3-T5</strain>
    </source>
</reference>
<comment type="caution">
    <text evidence="3">The sequence shown here is derived from an EMBL/GenBank/DDBJ whole genome shotgun (WGS) entry which is preliminary data.</text>
</comment>
<evidence type="ECO:0000256" key="2">
    <source>
        <dbReference type="SAM" id="SignalP"/>
    </source>
</evidence>
<feature type="compositionally biased region" description="Low complexity" evidence="1">
    <location>
        <begin position="78"/>
        <end position="87"/>
    </location>
</feature>
<name>A0A8H3A8W1_9AGAM</name>
<evidence type="ECO:0000313" key="4">
    <source>
        <dbReference type="Proteomes" id="UP000663841"/>
    </source>
</evidence>
<evidence type="ECO:0000256" key="1">
    <source>
        <dbReference type="SAM" id="MobiDB-lite"/>
    </source>
</evidence>
<proteinExistence type="predicted"/>
<evidence type="ECO:0000313" key="3">
    <source>
        <dbReference type="EMBL" id="CAE6406852.1"/>
    </source>
</evidence>
<keyword evidence="2" id="KW-0732">Signal</keyword>
<dbReference type="Proteomes" id="UP000663841">
    <property type="component" value="Unassembled WGS sequence"/>
</dbReference>
<gene>
    <name evidence="3" type="ORF">RDB_LOCUS16621</name>
</gene>
<feature type="compositionally biased region" description="Polar residues" evidence="1">
    <location>
        <begin position="44"/>
        <end position="53"/>
    </location>
</feature>
<feature type="compositionally biased region" description="Pro residues" evidence="1">
    <location>
        <begin position="88"/>
        <end position="99"/>
    </location>
</feature>
<dbReference type="AlphaFoldDB" id="A0A8H3A8W1"/>
<feature type="chain" id="PRO_5034156441" evidence="2">
    <location>
        <begin position="19"/>
        <end position="116"/>
    </location>
</feature>
<organism evidence="3 4">
    <name type="scientific">Rhizoctonia solani</name>
    <dbReference type="NCBI Taxonomy" id="456999"/>
    <lineage>
        <taxon>Eukaryota</taxon>
        <taxon>Fungi</taxon>
        <taxon>Dikarya</taxon>
        <taxon>Basidiomycota</taxon>
        <taxon>Agaricomycotina</taxon>
        <taxon>Agaricomycetes</taxon>
        <taxon>Cantharellales</taxon>
        <taxon>Ceratobasidiaceae</taxon>
        <taxon>Rhizoctonia</taxon>
    </lineage>
</organism>
<feature type="region of interest" description="Disordered" evidence="1">
    <location>
        <begin position="31"/>
        <end position="116"/>
    </location>
</feature>
<accession>A0A8H3A8W1</accession>
<feature type="signal peptide" evidence="2">
    <location>
        <begin position="1"/>
        <end position="18"/>
    </location>
</feature>
<sequence>MQPKSLILFTFLLGVAVAAPVADSPSKTIIPVPSDSFSGVPPTFSGTPSSSHSFPAPSGLPTQLTVHPSGGPRAPTESFPVSSGSLSLPPPFSGTPPRPSGSFTGPHPSWTVVPPI</sequence>